<evidence type="ECO:0000256" key="3">
    <source>
        <dbReference type="ARBA" id="ARBA00022741"/>
    </source>
</evidence>
<sequence length="470" mass="53279">MSFRFLSFLGFFKSRLSRQIALWVFASILVIEAIILVPSYFRREDELLMQLEQVSRATIDSLVFLLKQDISDRLFLENQVKTAIEQSKIILGLSIYMTNGQLIYTFGEAPEIKLEQTKNERILRKHSLDWKRYDVAWTNEYLGGNYTLIVRHDASSVQPELYAFIWRISILVLIITAFVTTVTMLFLGGTVIAPILRLRDDLIAAGDALSQNRIQPDFYSFSVKRDDELGEVMVAFNQMFCRVYKEIAQRQAAEEILRAEQEKSERLLLNILPKTIADRLKTGQINIADGFAEVTILFADIVGFTEISSRTSPQQLVELLNKIFSAFDNLSEQYGLEKIKTIGDNYMVAGGLPVSCENHAESIAEMALEMQEQIMKFSDESGQPLQIRIGINTGPVVAGVIGTKKFIYDLWGDAVNTASRMESQGFPGKIQVSDSTYKLLCHKYLLKTRGTINVKGKGDMTTYYLIGKKN</sequence>
<dbReference type="CDD" id="cd07302">
    <property type="entry name" value="CHD"/>
    <property type="match status" value="1"/>
</dbReference>
<comment type="subcellular location">
    <subcellularLocation>
        <location evidence="1">Membrane</location>
    </subcellularLocation>
</comment>
<evidence type="ECO:0000256" key="8">
    <source>
        <dbReference type="SAM" id="Phobius"/>
    </source>
</evidence>
<dbReference type="PROSITE" id="PS50125">
    <property type="entry name" value="GUANYLATE_CYCLASE_2"/>
    <property type="match status" value="1"/>
</dbReference>
<keyword evidence="2 8" id="KW-0812">Transmembrane</keyword>
<keyword evidence="6 7" id="KW-0456">Lyase</keyword>
<dbReference type="Proteomes" id="UP001384579">
    <property type="component" value="Unassembled WGS sequence"/>
</dbReference>
<name>A0ABU8YSA3_9CYAN</name>
<gene>
    <name evidence="10" type="ORF">WMG39_19865</name>
</gene>
<dbReference type="PANTHER" id="PTHR11920:SF335">
    <property type="entry name" value="GUANYLATE CYCLASE"/>
    <property type="match status" value="1"/>
</dbReference>
<evidence type="ECO:0000256" key="6">
    <source>
        <dbReference type="ARBA" id="ARBA00023239"/>
    </source>
</evidence>
<evidence type="ECO:0000313" key="11">
    <source>
        <dbReference type="Proteomes" id="UP001384579"/>
    </source>
</evidence>
<dbReference type="CDD" id="cd06225">
    <property type="entry name" value="HAMP"/>
    <property type="match status" value="1"/>
</dbReference>
<dbReference type="SMART" id="SM00044">
    <property type="entry name" value="CYCc"/>
    <property type="match status" value="1"/>
</dbReference>
<reference evidence="10 11" key="1">
    <citation type="journal article" date="2020" name="Harmful Algae">
        <title>Molecular and morphological characterization of a novel dihydroanatoxin-a producing Microcoleus species (cyanobacteria) from the Russian River, California, USA.</title>
        <authorList>
            <person name="Conklin K.Y."/>
            <person name="Stancheva R."/>
            <person name="Otten T.G."/>
            <person name="Fadness R."/>
            <person name="Boyer G.L."/>
            <person name="Read B."/>
            <person name="Zhang X."/>
            <person name="Sheath R.G."/>
        </authorList>
    </citation>
    <scope>NUCLEOTIDE SEQUENCE [LARGE SCALE GENOMIC DNA]</scope>
    <source>
        <strain evidence="10 11">PTRS2</strain>
    </source>
</reference>
<keyword evidence="4 8" id="KW-1133">Transmembrane helix</keyword>
<dbReference type="InterPro" id="IPR018297">
    <property type="entry name" value="A/G_cyclase_CS"/>
</dbReference>
<keyword evidence="5 8" id="KW-0472">Membrane</keyword>
<keyword evidence="11" id="KW-1185">Reference proteome</keyword>
<evidence type="ECO:0000313" key="10">
    <source>
        <dbReference type="EMBL" id="MEK0187088.1"/>
    </source>
</evidence>
<protein>
    <submittedName>
        <fullName evidence="10">Adenylate/guanylate cyclase domain-containing protein</fullName>
    </submittedName>
</protein>
<dbReference type="PANTHER" id="PTHR11920">
    <property type="entry name" value="GUANYLYL CYCLASE"/>
    <property type="match status" value="1"/>
</dbReference>
<comment type="caution">
    <text evidence="10">The sequence shown here is derived from an EMBL/GenBank/DDBJ whole genome shotgun (WGS) entry which is preliminary data.</text>
</comment>
<evidence type="ECO:0000256" key="2">
    <source>
        <dbReference type="ARBA" id="ARBA00022692"/>
    </source>
</evidence>
<dbReference type="SUPFAM" id="SSF55073">
    <property type="entry name" value="Nucleotide cyclase"/>
    <property type="match status" value="1"/>
</dbReference>
<feature type="transmembrane region" description="Helical" evidence="8">
    <location>
        <begin position="20"/>
        <end position="41"/>
    </location>
</feature>
<dbReference type="EMBL" id="JBBLXS010000302">
    <property type="protein sequence ID" value="MEK0187088.1"/>
    <property type="molecule type" value="Genomic_DNA"/>
</dbReference>
<evidence type="ECO:0000256" key="4">
    <source>
        <dbReference type="ARBA" id="ARBA00022989"/>
    </source>
</evidence>
<dbReference type="PROSITE" id="PS00452">
    <property type="entry name" value="GUANYLATE_CYCLASE_1"/>
    <property type="match status" value="1"/>
</dbReference>
<keyword evidence="3" id="KW-0547">Nucleotide-binding</keyword>
<comment type="similarity">
    <text evidence="7">Belongs to the adenylyl cyclase class-4/guanylyl cyclase family.</text>
</comment>
<dbReference type="Gene3D" id="3.30.70.1230">
    <property type="entry name" value="Nucleotide cyclase"/>
    <property type="match status" value="1"/>
</dbReference>
<dbReference type="Pfam" id="PF00211">
    <property type="entry name" value="Guanylate_cyc"/>
    <property type="match status" value="1"/>
</dbReference>
<dbReference type="InterPro" id="IPR050401">
    <property type="entry name" value="Cyclic_nucleotide_synthase"/>
</dbReference>
<evidence type="ECO:0000259" key="9">
    <source>
        <dbReference type="PROSITE" id="PS50125"/>
    </source>
</evidence>
<dbReference type="Gene3D" id="6.10.340.10">
    <property type="match status" value="1"/>
</dbReference>
<evidence type="ECO:0000256" key="5">
    <source>
        <dbReference type="ARBA" id="ARBA00023136"/>
    </source>
</evidence>
<organism evidence="10 11">
    <name type="scientific">Microcoleus anatoxicus PTRS2</name>
    <dbReference type="NCBI Taxonomy" id="2705321"/>
    <lineage>
        <taxon>Bacteria</taxon>
        <taxon>Bacillati</taxon>
        <taxon>Cyanobacteriota</taxon>
        <taxon>Cyanophyceae</taxon>
        <taxon>Oscillatoriophycideae</taxon>
        <taxon>Oscillatoriales</taxon>
        <taxon>Microcoleaceae</taxon>
        <taxon>Microcoleus</taxon>
        <taxon>Microcoleus anatoxicus</taxon>
    </lineage>
</organism>
<evidence type="ECO:0000256" key="7">
    <source>
        <dbReference type="RuleBase" id="RU000405"/>
    </source>
</evidence>
<dbReference type="InterPro" id="IPR029787">
    <property type="entry name" value="Nucleotide_cyclase"/>
</dbReference>
<feature type="transmembrane region" description="Helical" evidence="8">
    <location>
        <begin position="164"/>
        <end position="187"/>
    </location>
</feature>
<dbReference type="InterPro" id="IPR001054">
    <property type="entry name" value="A/G_cyclase"/>
</dbReference>
<proteinExistence type="inferred from homology"/>
<dbReference type="RefSeq" id="WP_340525009.1">
    <property type="nucleotide sequence ID" value="NZ_JBBLXS010000302.1"/>
</dbReference>
<feature type="domain" description="Guanylate cyclase" evidence="9">
    <location>
        <begin position="295"/>
        <end position="422"/>
    </location>
</feature>
<evidence type="ECO:0000256" key="1">
    <source>
        <dbReference type="ARBA" id="ARBA00004370"/>
    </source>
</evidence>
<accession>A0ABU8YSA3</accession>